<keyword evidence="3" id="KW-1185">Reference proteome</keyword>
<accession>A0A378KXM9</accession>
<gene>
    <name evidence="1" type="ORF">Lqua_2414</name>
    <name evidence="2" type="ORF">NCTC12376_02745</name>
</gene>
<dbReference type="InterPro" id="IPR011989">
    <property type="entry name" value="ARM-like"/>
</dbReference>
<organism evidence="2 4">
    <name type="scientific">Legionella quateirensis</name>
    <dbReference type="NCBI Taxonomy" id="45072"/>
    <lineage>
        <taxon>Bacteria</taxon>
        <taxon>Pseudomonadati</taxon>
        <taxon>Pseudomonadota</taxon>
        <taxon>Gammaproteobacteria</taxon>
        <taxon>Legionellales</taxon>
        <taxon>Legionellaceae</taxon>
        <taxon>Legionella</taxon>
    </lineage>
</organism>
<dbReference type="EMBL" id="UGOW01000001">
    <property type="protein sequence ID" value="STY18919.1"/>
    <property type="molecule type" value="Genomic_DNA"/>
</dbReference>
<sequence>MGIPFFQSPVPADMQKLVLEQLSPADLLKKCLSASKELCVQSILALLSRTEPEAQEFLNHFLQSWNDNPQYFAWISHYPAQEEAIKTALATLLGHASIQLETSILARKRLAALSSPNTHTPSSVSQKIMAVEFENVLDILSNNDPDKYMEAFKSLSRLSNNLASADAARAISIVWQRTGDYTEETQEHACMALIALMVQQTDEEKRSCLSAIFNHPRYQFRHLAYSNIVPILETFSAELMIEFICRLFTENSKGDSILKILERAWTKFLSYYSKLPEHRKIEQLEGLFSNKSPKIRVQTCLSIANLSDKLSLTSLARITEQLIKLFDDRYTEVQNAVPKAFNLLFTSLLRADSDKYIMPLIAHHNRKVSQQCYRCLAAHDVILSPETAERIFSLMLSSLSTEEHSVNAPVMWQTFWMIFSKQPDNQQAHYLGEVVSLLSQTNPYGRYHAYGNLAKTVDKISAHLLESLLEHINDILINMNDNTIIAEAYKTRWNILARLPDEAFHSALLDKMPLLKDDTNKVIRQETYRGLSLVAKRLSQEQITVLLPMLVDGLNASNTSAYACFIIKTCMPKLGVPARELLRTLVRMLLESDDQDTRKAALEVAVFPGMLELWDKNHLPMENLQQLQLLEAIEFNHLIRLGQTAAEISLSPKL</sequence>
<dbReference type="RefSeq" id="WP_058474560.1">
    <property type="nucleotide sequence ID" value="NZ_CAAAIL010000001.1"/>
</dbReference>
<dbReference type="AlphaFoldDB" id="A0A378KXM9"/>
<dbReference type="InterPro" id="IPR016024">
    <property type="entry name" value="ARM-type_fold"/>
</dbReference>
<evidence type="ECO:0000313" key="2">
    <source>
        <dbReference type="EMBL" id="STY18919.1"/>
    </source>
</evidence>
<evidence type="ECO:0000313" key="1">
    <source>
        <dbReference type="EMBL" id="KTD46311.1"/>
    </source>
</evidence>
<reference evidence="2 4" key="2">
    <citation type="submission" date="2018-06" db="EMBL/GenBank/DDBJ databases">
        <authorList>
            <consortium name="Pathogen Informatics"/>
            <person name="Doyle S."/>
        </authorList>
    </citation>
    <scope>NUCLEOTIDE SEQUENCE [LARGE SCALE GENOMIC DNA]</scope>
    <source>
        <strain evidence="2 4">NCTC12376</strain>
    </source>
</reference>
<evidence type="ECO:0000313" key="3">
    <source>
        <dbReference type="Proteomes" id="UP000054639"/>
    </source>
</evidence>
<proteinExistence type="predicted"/>
<dbReference type="SUPFAM" id="SSF48371">
    <property type="entry name" value="ARM repeat"/>
    <property type="match status" value="1"/>
</dbReference>
<dbReference type="Proteomes" id="UP000254230">
    <property type="component" value="Unassembled WGS sequence"/>
</dbReference>
<dbReference type="EMBL" id="LNYR01000034">
    <property type="protein sequence ID" value="KTD46311.1"/>
    <property type="molecule type" value="Genomic_DNA"/>
</dbReference>
<reference evidence="1 3" key="1">
    <citation type="submission" date="2015-11" db="EMBL/GenBank/DDBJ databases">
        <title>Genomic analysis of 38 Legionella species identifies large and diverse effector repertoires.</title>
        <authorList>
            <person name="Burstein D."/>
            <person name="Amaro F."/>
            <person name="Zusman T."/>
            <person name="Lifshitz Z."/>
            <person name="Cohen O."/>
            <person name="Gilbert J.A."/>
            <person name="Pupko T."/>
            <person name="Shuman H.A."/>
            <person name="Segal G."/>
        </authorList>
    </citation>
    <scope>NUCLEOTIDE SEQUENCE [LARGE SCALE GENOMIC DNA]</scope>
    <source>
        <strain evidence="1 3">ATCC 49507</strain>
    </source>
</reference>
<dbReference type="Proteomes" id="UP000054639">
    <property type="component" value="Unassembled WGS sequence"/>
</dbReference>
<name>A0A378KXM9_9GAMM</name>
<dbReference type="Gene3D" id="1.25.10.10">
    <property type="entry name" value="Leucine-rich Repeat Variant"/>
    <property type="match status" value="2"/>
</dbReference>
<evidence type="ECO:0000313" key="4">
    <source>
        <dbReference type="Proteomes" id="UP000254230"/>
    </source>
</evidence>
<protein>
    <submittedName>
        <fullName evidence="2">Uncharacterized protein</fullName>
    </submittedName>
</protein>